<evidence type="ECO:0000313" key="1">
    <source>
        <dbReference type="EMBL" id="EUN30181.1"/>
    </source>
</evidence>
<organism evidence="1 2">
    <name type="scientific">Bipolaris victoriae (strain FI3)</name>
    <name type="common">Victoria blight of oats agent</name>
    <name type="synonym">Cochliobolus victoriae</name>
    <dbReference type="NCBI Taxonomy" id="930091"/>
    <lineage>
        <taxon>Eukaryota</taxon>
        <taxon>Fungi</taxon>
        <taxon>Dikarya</taxon>
        <taxon>Ascomycota</taxon>
        <taxon>Pezizomycotina</taxon>
        <taxon>Dothideomycetes</taxon>
        <taxon>Pleosporomycetidae</taxon>
        <taxon>Pleosporales</taxon>
        <taxon>Pleosporineae</taxon>
        <taxon>Pleosporaceae</taxon>
        <taxon>Bipolaris</taxon>
    </lineage>
</organism>
<dbReference type="HOGENOM" id="CLU_2454394_0_0_1"/>
<dbReference type="GeneID" id="26259272"/>
<keyword evidence="2" id="KW-1185">Reference proteome</keyword>
<reference evidence="1 2" key="1">
    <citation type="journal article" date="2013" name="PLoS Genet.">
        <title>Comparative genome structure, secondary metabolite, and effector coding capacity across Cochliobolus pathogens.</title>
        <authorList>
            <person name="Condon B.J."/>
            <person name="Leng Y."/>
            <person name="Wu D."/>
            <person name="Bushley K.E."/>
            <person name="Ohm R.A."/>
            <person name="Otillar R."/>
            <person name="Martin J."/>
            <person name="Schackwitz W."/>
            <person name="Grimwood J."/>
            <person name="MohdZainudin N."/>
            <person name="Xue C."/>
            <person name="Wang R."/>
            <person name="Manning V.A."/>
            <person name="Dhillon B."/>
            <person name="Tu Z.J."/>
            <person name="Steffenson B.J."/>
            <person name="Salamov A."/>
            <person name="Sun H."/>
            <person name="Lowry S."/>
            <person name="LaButti K."/>
            <person name="Han J."/>
            <person name="Copeland A."/>
            <person name="Lindquist E."/>
            <person name="Barry K."/>
            <person name="Schmutz J."/>
            <person name="Baker S.E."/>
            <person name="Ciuffetti L.M."/>
            <person name="Grigoriev I.V."/>
            <person name="Zhong S."/>
            <person name="Turgeon B.G."/>
        </authorList>
    </citation>
    <scope>NUCLEOTIDE SEQUENCE [LARGE SCALE GENOMIC DNA]</scope>
    <source>
        <strain evidence="1 2">FI3</strain>
    </source>
</reference>
<dbReference type="Proteomes" id="UP000054337">
    <property type="component" value="Unassembled WGS sequence"/>
</dbReference>
<gene>
    <name evidence="1" type="ORF">COCVIDRAFT_90882</name>
</gene>
<dbReference type="AlphaFoldDB" id="W7EQ47"/>
<dbReference type="RefSeq" id="XP_014559777.1">
    <property type="nucleotide sequence ID" value="XM_014704291.1"/>
</dbReference>
<sequence length="89" mass="10195">MYYVYFESNIACAATCEQVQRTFRFGFCIPLLVEELDSPRIQYLNIAHGASLLYSSLALRHVITCRVCIVQLARNRVGWIRAEKAKPTP</sequence>
<dbReference type="EMBL" id="KI968707">
    <property type="protein sequence ID" value="EUN30181.1"/>
    <property type="molecule type" value="Genomic_DNA"/>
</dbReference>
<evidence type="ECO:0000313" key="2">
    <source>
        <dbReference type="Proteomes" id="UP000054337"/>
    </source>
</evidence>
<protein>
    <submittedName>
        <fullName evidence="1">Uncharacterized protein</fullName>
    </submittedName>
</protein>
<accession>W7EQ47</accession>
<name>W7EQ47_BIPV3</name>
<proteinExistence type="predicted"/>